<feature type="non-terminal residue" evidence="1">
    <location>
        <position position="1"/>
    </location>
</feature>
<name>A0ABN9F7Z1_9NEOB</name>
<reference evidence="1" key="1">
    <citation type="submission" date="2023-05" db="EMBL/GenBank/DDBJ databases">
        <authorList>
            <person name="Stuckert A."/>
        </authorList>
    </citation>
    <scope>NUCLEOTIDE SEQUENCE</scope>
</reference>
<evidence type="ECO:0000313" key="1">
    <source>
        <dbReference type="EMBL" id="CAI9592748.1"/>
    </source>
</evidence>
<feature type="non-terminal residue" evidence="1">
    <location>
        <position position="103"/>
    </location>
</feature>
<organism evidence="1 2">
    <name type="scientific">Staurois parvus</name>
    <dbReference type="NCBI Taxonomy" id="386267"/>
    <lineage>
        <taxon>Eukaryota</taxon>
        <taxon>Metazoa</taxon>
        <taxon>Chordata</taxon>
        <taxon>Craniata</taxon>
        <taxon>Vertebrata</taxon>
        <taxon>Euteleostomi</taxon>
        <taxon>Amphibia</taxon>
        <taxon>Batrachia</taxon>
        <taxon>Anura</taxon>
        <taxon>Neobatrachia</taxon>
        <taxon>Ranoidea</taxon>
        <taxon>Ranidae</taxon>
        <taxon>Staurois</taxon>
    </lineage>
</organism>
<comment type="caution">
    <text evidence="1">The sequence shown here is derived from an EMBL/GenBank/DDBJ whole genome shotgun (WGS) entry which is preliminary data.</text>
</comment>
<gene>
    <name evidence="1" type="ORF">SPARVUS_LOCUS11414363</name>
</gene>
<keyword evidence="2" id="KW-1185">Reference proteome</keyword>
<dbReference type="Proteomes" id="UP001162483">
    <property type="component" value="Unassembled WGS sequence"/>
</dbReference>
<sequence>WYVCANSSLFATSLIHPCEGYYYTGILTVENFLLILRSQIMEANPVIKNAANCATKSIHQKVSDTQRGSSISPDHTAAPPVMLCTLSSAESVAKDLMLAKQDR</sequence>
<dbReference type="EMBL" id="CATNWA010016447">
    <property type="protein sequence ID" value="CAI9592748.1"/>
    <property type="molecule type" value="Genomic_DNA"/>
</dbReference>
<proteinExistence type="predicted"/>
<evidence type="ECO:0000313" key="2">
    <source>
        <dbReference type="Proteomes" id="UP001162483"/>
    </source>
</evidence>
<accession>A0ABN9F7Z1</accession>
<protein>
    <submittedName>
        <fullName evidence="1">Uncharacterized protein</fullName>
    </submittedName>
</protein>